<dbReference type="Proteomes" id="UP000502608">
    <property type="component" value="Chromosome"/>
</dbReference>
<evidence type="ECO:0000313" key="1">
    <source>
        <dbReference type="EMBL" id="QIR15081.1"/>
    </source>
</evidence>
<sequence length="157" mass="17575">MPKTKKLPLNSLQLHLHPNLVTLLSGDRLTQSKLPDIQFLSVEQLQCVLDSCPIPVLKHEKEGQYFILAAMPIIESILSHDASLKLNASLIIYEEAEPIMSTLALIKPALLIPEFKYLPQRLHSRLGKAKLLNLAIPSKKQLSHLAQMSPSCIRESK</sequence>
<dbReference type="RefSeq" id="WP_167678497.1">
    <property type="nucleotide sequence ID" value="NZ_CP050313.1"/>
</dbReference>
<dbReference type="EMBL" id="CP050313">
    <property type="protein sequence ID" value="QIR15081.1"/>
    <property type="molecule type" value="Genomic_DNA"/>
</dbReference>
<name>A0A6G9QMN3_9GAMM</name>
<dbReference type="AlphaFoldDB" id="A0A6G9QMN3"/>
<protein>
    <submittedName>
        <fullName evidence="1">Uncharacterized protein</fullName>
    </submittedName>
</protein>
<evidence type="ECO:0000313" key="2">
    <source>
        <dbReference type="Proteomes" id="UP000502608"/>
    </source>
</evidence>
<accession>A0A6G9QMN3</accession>
<proteinExistence type="predicted"/>
<organism evidence="1 2">
    <name type="scientific">Shewanella aestuarii</name>
    <dbReference type="NCBI Taxonomy" id="1028752"/>
    <lineage>
        <taxon>Bacteria</taxon>
        <taxon>Pseudomonadati</taxon>
        <taxon>Pseudomonadota</taxon>
        <taxon>Gammaproteobacteria</taxon>
        <taxon>Alteromonadales</taxon>
        <taxon>Shewanellaceae</taxon>
        <taxon>Shewanella</taxon>
    </lineage>
</organism>
<dbReference type="KEGG" id="saes:HBH39_11800"/>
<reference evidence="1 2" key="1">
    <citation type="submission" date="2020-03" db="EMBL/GenBank/DDBJ databases">
        <title>Complete genome sequence of Shewanella sp.</title>
        <authorList>
            <person name="Kim Y.-S."/>
            <person name="Kim S.-J."/>
            <person name="Jung H.-K."/>
            <person name="Kim K.-H."/>
        </authorList>
    </citation>
    <scope>NUCLEOTIDE SEQUENCE [LARGE SCALE GENOMIC DNA]</scope>
    <source>
        <strain evidence="1 2">PN3F2</strain>
    </source>
</reference>
<gene>
    <name evidence="1" type="ORF">HBH39_11800</name>
</gene>
<keyword evidence="2" id="KW-1185">Reference proteome</keyword>